<sequence>MVRPVQGDSLMSYPGYALLAGQPRIRATAAGFHSTILQRGSLAVPLLLMGIVLPSGLQVLIAGAKLTPTRICLLVLLLPAVARLLQPSRRLLLSDGLAGTLALAMVAAAGYAAGPQSAFSAVAEALDFVGAYFVARAFVLEPSAVQQFIRLIKAFTAIAICVALVDVLTGHWIVREIMATLMPQPEAFVDDGTSSADGVRAGLRRAISTFDHPILYGVFCSLTAAIVLFSATSAIKRLSWACLCLFGGLLSLSSAAVLGMVVVMSSYAYERLLRRCPWRWPLLWTGAGMFLLAVTAVTNNPLSWLLSHATLEPQTGFYRLMIWDAVSAQVWQSPLTGAGFVTFGYYLLDRTVDSVWLVTSLHYGVPVTILLIVLNLSAVLPVPGRRPSGIQTGFTIACMVFLFTGLTVHFWNYMWTFWGVCIGVRASLREWQMLGAQDERF</sequence>
<evidence type="ECO:0008006" key="4">
    <source>
        <dbReference type="Google" id="ProtNLM"/>
    </source>
</evidence>
<feature type="transmembrane region" description="Helical" evidence="1">
    <location>
        <begin position="360"/>
        <end position="380"/>
    </location>
</feature>
<feature type="transmembrane region" description="Helical" evidence="1">
    <location>
        <begin position="282"/>
        <end position="307"/>
    </location>
</feature>
<evidence type="ECO:0000313" key="2">
    <source>
        <dbReference type="EMBL" id="AWL96941.1"/>
    </source>
</evidence>
<keyword evidence="1" id="KW-1133">Transmembrane helix</keyword>
<feature type="transmembrane region" description="Helical" evidence="1">
    <location>
        <begin position="92"/>
        <end position="112"/>
    </location>
</feature>
<feature type="transmembrane region" description="Helical" evidence="1">
    <location>
        <begin position="328"/>
        <end position="348"/>
    </location>
</feature>
<feature type="transmembrane region" description="Helical" evidence="1">
    <location>
        <begin position="392"/>
        <end position="411"/>
    </location>
</feature>
<evidence type="ECO:0000313" key="3">
    <source>
        <dbReference type="Proteomes" id="UP000215703"/>
    </source>
</evidence>
<reference evidence="2 3" key="2">
    <citation type="journal article" date="2017" name="Syst. Appl. Microbiol.">
        <title>Soybeans inoculated with root zone soils of Canadian native legumes harbour diverse and novel Bradyrhizobium spp. that possess agricultural potential.</title>
        <authorList>
            <person name="Bromfield E.S.P."/>
            <person name="Cloutier S."/>
            <person name="Tambong J.T."/>
            <person name="Tran Thi T.V."/>
        </authorList>
    </citation>
    <scope>NUCLEOTIDE SEQUENCE [LARGE SCALE GENOMIC DNA]</scope>
    <source>
        <strain evidence="2 3">OO99</strain>
    </source>
</reference>
<organism evidence="2 3">
    <name type="scientific">Bradyrhizobium ottawaense</name>
    <dbReference type="NCBI Taxonomy" id="931866"/>
    <lineage>
        <taxon>Bacteria</taxon>
        <taxon>Pseudomonadati</taxon>
        <taxon>Pseudomonadota</taxon>
        <taxon>Alphaproteobacteria</taxon>
        <taxon>Hyphomicrobiales</taxon>
        <taxon>Nitrobacteraceae</taxon>
        <taxon>Bradyrhizobium</taxon>
    </lineage>
</organism>
<gene>
    <name evidence="2" type="ORF">CIT37_36120</name>
</gene>
<keyword evidence="1" id="KW-0812">Transmembrane</keyword>
<name>A0A2U8PGQ7_9BRAD</name>
<feature type="transmembrane region" description="Helical" evidence="1">
    <location>
        <begin position="118"/>
        <end position="139"/>
    </location>
</feature>
<dbReference type="EMBL" id="CP029425">
    <property type="protein sequence ID" value="AWL96941.1"/>
    <property type="molecule type" value="Genomic_DNA"/>
</dbReference>
<keyword evidence="1" id="KW-0472">Membrane</keyword>
<feature type="transmembrane region" description="Helical" evidence="1">
    <location>
        <begin position="42"/>
        <end position="61"/>
    </location>
</feature>
<proteinExistence type="predicted"/>
<reference evidence="2 3" key="1">
    <citation type="journal article" date="2014" name="Int. J. Syst. Evol. Microbiol.">
        <title>Bradyrhizobium ottawaense sp. nov., a symbiotic nitrogen fixing bacterium from root nodules of soybeans in Canada.</title>
        <authorList>
            <person name="Yu X."/>
            <person name="Cloutier S."/>
            <person name="Tambong J.T."/>
            <person name="Bromfield E.S."/>
        </authorList>
    </citation>
    <scope>NUCLEOTIDE SEQUENCE [LARGE SCALE GENOMIC DNA]</scope>
    <source>
        <strain evidence="2 3">OO99</strain>
    </source>
</reference>
<dbReference type="AlphaFoldDB" id="A0A2U8PGQ7"/>
<feature type="transmembrane region" description="Helical" evidence="1">
    <location>
        <begin position="151"/>
        <end position="174"/>
    </location>
</feature>
<dbReference type="Proteomes" id="UP000215703">
    <property type="component" value="Chromosome"/>
</dbReference>
<evidence type="ECO:0000256" key="1">
    <source>
        <dbReference type="SAM" id="Phobius"/>
    </source>
</evidence>
<protein>
    <recommendedName>
        <fullName evidence="4">O-antigen ligase domain-containing protein</fullName>
    </recommendedName>
</protein>
<dbReference type="KEGG" id="bot:CIT37_36120"/>
<feature type="transmembrane region" description="Helical" evidence="1">
    <location>
        <begin position="67"/>
        <end position="85"/>
    </location>
</feature>
<feature type="transmembrane region" description="Helical" evidence="1">
    <location>
        <begin position="238"/>
        <end position="262"/>
    </location>
</feature>
<accession>A0A2U8PGQ7</accession>
<feature type="transmembrane region" description="Helical" evidence="1">
    <location>
        <begin position="214"/>
        <end position="231"/>
    </location>
</feature>